<feature type="domain" description="NUC153" evidence="7">
    <location>
        <begin position="462"/>
        <end position="488"/>
    </location>
</feature>
<dbReference type="OrthoDB" id="273340at2759"/>
<feature type="compositionally biased region" description="Basic residues" evidence="6">
    <location>
        <begin position="588"/>
        <end position="599"/>
    </location>
</feature>
<dbReference type="Pfam" id="PF08159">
    <property type="entry name" value="NUC153"/>
    <property type="match status" value="1"/>
</dbReference>
<dbReference type="Gene3D" id="2.130.10.10">
    <property type="entry name" value="YVTN repeat-like/Quinoprotein amine dehydrogenase"/>
    <property type="match status" value="1"/>
</dbReference>
<dbReference type="InterPro" id="IPR040382">
    <property type="entry name" value="NOL10/Enp2"/>
</dbReference>
<evidence type="ECO:0000313" key="12">
    <source>
        <dbReference type="Proteomes" id="UP000014760"/>
    </source>
</evidence>
<dbReference type="InterPro" id="IPR012580">
    <property type="entry name" value="NUC153"/>
</dbReference>
<dbReference type="Pfam" id="PF23098">
    <property type="entry name" value="Beta-prop_NOL10_N"/>
    <property type="match status" value="1"/>
</dbReference>
<feature type="compositionally biased region" description="Acidic residues" evidence="6">
    <location>
        <begin position="549"/>
        <end position="562"/>
    </location>
</feature>
<dbReference type="EMBL" id="AMQN01005894">
    <property type="status" value="NOT_ANNOTATED_CDS"/>
    <property type="molecule type" value="Genomic_DNA"/>
</dbReference>
<dbReference type="PANTHER" id="PTHR14927">
    <property type="entry name" value="NUCLEOLAR PROTEIN 10"/>
    <property type="match status" value="1"/>
</dbReference>
<dbReference type="InterPro" id="IPR056550">
    <property type="entry name" value="NOL10_2nd"/>
</dbReference>
<evidence type="ECO:0000259" key="9">
    <source>
        <dbReference type="Pfam" id="PF23098"/>
    </source>
</evidence>
<feature type="region of interest" description="Disordered" evidence="6">
    <location>
        <begin position="511"/>
        <end position="602"/>
    </location>
</feature>
<dbReference type="PANTHER" id="PTHR14927:SF0">
    <property type="entry name" value="NUCLEOLAR PROTEIN 10"/>
    <property type="match status" value="1"/>
</dbReference>
<keyword evidence="12" id="KW-1185">Reference proteome</keyword>
<feature type="compositionally biased region" description="Acidic residues" evidence="6">
    <location>
        <begin position="511"/>
        <end position="531"/>
    </location>
</feature>
<evidence type="ECO:0000256" key="2">
    <source>
        <dbReference type="ARBA" id="ARBA00005264"/>
    </source>
</evidence>
<keyword evidence="5" id="KW-0539">Nucleus</keyword>
<dbReference type="FunCoup" id="R7V3T7">
    <property type="interactions" value="2074"/>
</dbReference>
<dbReference type="EnsemblMetazoa" id="CapteT120562">
    <property type="protein sequence ID" value="CapteP120562"/>
    <property type="gene ID" value="CapteG120562"/>
</dbReference>
<dbReference type="SUPFAM" id="SSF50978">
    <property type="entry name" value="WD40 repeat-like"/>
    <property type="match status" value="1"/>
</dbReference>
<reference evidence="10 12" key="2">
    <citation type="journal article" date="2013" name="Nature">
        <title>Insights into bilaterian evolution from three spiralian genomes.</title>
        <authorList>
            <person name="Simakov O."/>
            <person name="Marletaz F."/>
            <person name="Cho S.J."/>
            <person name="Edsinger-Gonzales E."/>
            <person name="Havlak P."/>
            <person name="Hellsten U."/>
            <person name="Kuo D.H."/>
            <person name="Larsson T."/>
            <person name="Lv J."/>
            <person name="Arendt D."/>
            <person name="Savage R."/>
            <person name="Osoegawa K."/>
            <person name="de Jong P."/>
            <person name="Grimwood J."/>
            <person name="Chapman J.A."/>
            <person name="Shapiro H."/>
            <person name="Aerts A."/>
            <person name="Otillar R.P."/>
            <person name="Terry A.Y."/>
            <person name="Boore J.L."/>
            <person name="Grigoriev I.V."/>
            <person name="Lindberg D.R."/>
            <person name="Seaver E.C."/>
            <person name="Weisblat D.A."/>
            <person name="Putnam N.H."/>
            <person name="Rokhsar D.S."/>
        </authorList>
    </citation>
    <scope>NUCLEOTIDE SEQUENCE</scope>
    <source>
        <strain evidence="10 12">I ESC-2004</strain>
    </source>
</reference>
<dbReference type="InterPro" id="IPR036322">
    <property type="entry name" value="WD40_repeat_dom_sf"/>
</dbReference>
<accession>R7V3T7</accession>
<dbReference type="HOGENOM" id="CLU_009923_2_0_1"/>
<feature type="compositionally biased region" description="Basic and acidic residues" evidence="6">
    <location>
        <begin position="636"/>
        <end position="660"/>
    </location>
</feature>
<dbReference type="Pfam" id="PF23097">
    <property type="entry name" value="NOL10_2nd"/>
    <property type="match status" value="1"/>
</dbReference>
<sequence>SFLQWLSDRKRRALQKNDLDVRRRIELIQDFEMPSFSTSIQATPDEQYIMATGMYKPMVRCYELKQMSMKFERCLDCEIIKFCMLSDDYSKMALMQSDRYIEFHSQASKYYRIRIPKAGRDMAYHAPSCDLYMSAVGPEVYRLNLEQGRFLKAIRTDSMEVKCCELNPVHHLLGLGTAEGQVECWDPRTKKRVGLLDSAISSISEVSDIEGMPAVTALTFQGGLTMGVGMSTGQVLLYDLRSNKPFLVKDHNYGLPIKKVVFHDSSRLVLSQDSRILKIWEKDSGKAFTSIEPGVNLNDLCVLPNSGLLFMTNESPKILSYYIPSLGPAPKWCSFLDSLTEEMEENPAPTVYDDYKFVTRTELDGLGLTHLIGSKMLRGYMHGYFLDVRLYHKAKSLTEPFAYDEHRKKKIQEKIDETRQSRVQVNNLPKVNRALAEKLLEQEEETTAKKKVIAQPANLLKDSRFADMFKDSAFQVDTEADEYKLLNPLVTKLEKNRKKKDLQQEAIDAQFEEVEEEGSSSDDDESAESSDDDKQLAQEVKKQHKSVVSDEDEEEEEEEMEEERQGKAPKFMEIKTGSEIKKMDAKTVMKKRKLHKKSLGARLEADTHHDVLSKSTNGLGNMEMTFALKTKKRGSKKQDDVRAHQAERKKLRRSAGEILRKRPLHMKR</sequence>
<reference evidence="12" key="1">
    <citation type="submission" date="2012-12" db="EMBL/GenBank/DDBJ databases">
        <authorList>
            <person name="Hellsten U."/>
            <person name="Grimwood J."/>
            <person name="Chapman J.A."/>
            <person name="Shapiro H."/>
            <person name="Aerts A."/>
            <person name="Otillar R.P."/>
            <person name="Terry A.Y."/>
            <person name="Boore J.L."/>
            <person name="Simakov O."/>
            <person name="Marletaz F."/>
            <person name="Cho S.-J."/>
            <person name="Edsinger-Gonzales E."/>
            <person name="Havlak P."/>
            <person name="Kuo D.-H."/>
            <person name="Larsson T."/>
            <person name="Lv J."/>
            <person name="Arendt D."/>
            <person name="Savage R."/>
            <person name="Osoegawa K."/>
            <person name="de Jong P."/>
            <person name="Lindberg D.R."/>
            <person name="Seaver E.C."/>
            <person name="Weisblat D.A."/>
            <person name="Putnam N.H."/>
            <person name="Grigoriev I.V."/>
            <person name="Rokhsar D.S."/>
        </authorList>
    </citation>
    <scope>NUCLEOTIDE SEQUENCE</scope>
    <source>
        <strain evidence="12">I ESC-2004</strain>
    </source>
</reference>
<keyword evidence="3" id="KW-0853">WD repeat</keyword>
<evidence type="ECO:0000256" key="4">
    <source>
        <dbReference type="ARBA" id="ARBA00022737"/>
    </source>
</evidence>
<dbReference type="GO" id="GO:0030686">
    <property type="term" value="C:90S preribosome"/>
    <property type="evidence" value="ECO:0007669"/>
    <property type="project" value="TreeGrafter"/>
</dbReference>
<feature type="domain" description="Nucleolar protein 10-like second" evidence="8">
    <location>
        <begin position="351"/>
        <end position="398"/>
    </location>
</feature>
<feature type="compositionally biased region" description="Basic and acidic residues" evidence="6">
    <location>
        <begin position="563"/>
        <end position="587"/>
    </location>
</feature>
<evidence type="ECO:0000256" key="1">
    <source>
        <dbReference type="ARBA" id="ARBA00004604"/>
    </source>
</evidence>
<dbReference type="EMBL" id="KB297068">
    <property type="protein sequence ID" value="ELU11016.1"/>
    <property type="molecule type" value="Genomic_DNA"/>
</dbReference>
<evidence type="ECO:0000259" key="7">
    <source>
        <dbReference type="Pfam" id="PF08159"/>
    </source>
</evidence>
<dbReference type="AlphaFoldDB" id="R7V3T7"/>
<dbReference type="GO" id="GO:0000462">
    <property type="term" value="P:maturation of SSU-rRNA from tricistronic rRNA transcript (SSU-rRNA, 5.8S rRNA, LSU-rRNA)"/>
    <property type="evidence" value="ECO:0007669"/>
    <property type="project" value="TreeGrafter"/>
</dbReference>
<dbReference type="STRING" id="283909.R7V3T7"/>
<dbReference type="InterPro" id="IPR056551">
    <property type="entry name" value="Beta-prop_NOL10_N"/>
</dbReference>
<dbReference type="OMA" id="GYFMDVR"/>
<protein>
    <submittedName>
        <fullName evidence="10 11">Uncharacterized protein</fullName>
    </submittedName>
</protein>
<feature type="compositionally biased region" description="Basic and acidic residues" evidence="6">
    <location>
        <begin position="532"/>
        <end position="541"/>
    </location>
</feature>
<organism evidence="10">
    <name type="scientific">Capitella teleta</name>
    <name type="common">Polychaete worm</name>
    <dbReference type="NCBI Taxonomy" id="283909"/>
    <lineage>
        <taxon>Eukaryota</taxon>
        <taxon>Metazoa</taxon>
        <taxon>Spiralia</taxon>
        <taxon>Lophotrochozoa</taxon>
        <taxon>Annelida</taxon>
        <taxon>Polychaeta</taxon>
        <taxon>Sedentaria</taxon>
        <taxon>Scolecida</taxon>
        <taxon>Capitellidae</taxon>
        <taxon>Capitella</taxon>
    </lineage>
</organism>
<feature type="domain" description="Nucleolar protein 10-like N-terminal" evidence="9">
    <location>
        <begin position="3"/>
        <end position="346"/>
    </location>
</feature>
<reference evidence="11" key="3">
    <citation type="submission" date="2015-06" db="UniProtKB">
        <authorList>
            <consortium name="EnsemblMetazoa"/>
        </authorList>
    </citation>
    <scope>IDENTIFICATION</scope>
</reference>
<evidence type="ECO:0000256" key="5">
    <source>
        <dbReference type="ARBA" id="ARBA00023242"/>
    </source>
</evidence>
<dbReference type="Proteomes" id="UP000014760">
    <property type="component" value="Unassembled WGS sequence"/>
</dbReference>
<gene>
    <name evidence="10" type="ORF">CAPTEDRAFT_120562</name>
</gene>
<comment type="subcellular location">
    <subcellularLocation>
        <location evidence="1">Nucleus</location>
        <location evidence="1">Nucleolus</location>
    </subcellularLocation>
</comment>
<keyword evidence="4" id="KW-0677">Repeat</keyword>
<feature type="non-terminal residue" evidence="10">
    <location>
        <position position="1"/>
    </location>
</feature>
<evidence type="ECO:0000313" key="11">
    <source>
        <dbReference type="EnsemblMetazoa" id="CapteP120562"/>
    </source>
</evidence>
<dbReference type="GO" id="GO:0032040">
    <property type="term" value="C:small-subunit processome"/>
    <property type="evidence" value="ECO:0007669"/>
    <property type="project" value="TreeGrafter"/>
</dbReference>
<feature type="region of interest" description="Disordered" evidence="6">
    <location>
        <begin position="629"/>
        <end position="668"/>
    </location>
</feature>
<proteinExistence type="inferred from homology"/>
<evidence type="ECO:0000313" key="10">
    <source>
        <dbReference type="EMBL" id="ELU11016.1"/>
    </source>
</evidence>
<dbReference type="InterPro" id="IPR015943">
    <property type="entry name" value="WD40/YVTN_repeat-like_dom_sf"/>
</dbReference>
<evidence type="ECO:0000256" key="6">
    <source>
        <dbReference type="SAM" id="MobiDB-lite"/>
    </source>
</evidence>
<dbReference type="FunFam" id="2.130.10.10:FF:001909">
    <property type="entry name" value="WD repeat, SAM and U-box domain-containing protein"/>
    <property type="match status" value="1"/>
</dbReference>
<comment type="similarity">
    <text evidence="2">Belongs to the WD repeat NOL10/ENP2 family.</text>
</comment>
<name>R7V3T7_CAPTE</name>
<evidence type="ECO:0000256" key="3">
    <source>
        <dbReference type="ARBA" id="ARBA00022574"/>
    </source>
</evidence>
<evidence type="ECO:0000259" key="8">
    <source>
        <dbReference type="Pfam" id="PF23097"/>
    </source>
</evidence>